<dbReference type="AlphaFoldDB" id="A0A8X7R6C7"/>
<protein>
    <recommendedName>
        <fullName evidence="3">No apical meristem-associated C-terminal domain-containing protein</fullName>
    </recommendedName>
</protein>
<sequence length="117" mass="13522">MDSNPYRHSSNFFDLLTSQQSVFSLVEETVLEDTPAERTEERPPGVKAAKGKKKKNVEVAETLSKFQTMWEIKQQDLAKKDKLTKMRLLESLLAKKEPLDDYEEALKKKLIIECFSN</sequence>
<accession>A0A8X7R6C7</accession>
<gene>
    <name evidence="1" type="ORF">Bca52824_053338</name>
</gene>
<evidence type="ECO:0000313" key="1">
    <source>
        <dbReference type="EMBL" id="KAG2282118.1"/>
    </source>
</evidence>
<organism evidence="1 2">
    <name type="scientific">Brassica carinata</name>
    <name type="common">Ethiopian mustard</name>
    <name type="synonym">Abyssinian cabbage</name>
    <dbReference type="NCBI Taxonomy" id="52824"/>
    <lineage>
        <taxon>Eukaryota</taxon>
        <taxon>Viridiplantae</taxon>
        <taxon>Streptophyta</taxon>
        <taxon>Embryophyta</taxon>
        <taxon>Tracheophyta</taxon>
        <taxon>Spermatophyta</taxon>
        <taxon>Magnoliopsida</taxon>
        <taxon>eudicotyledons</taxon>
        <taxon>Gunneridae</taxon>
        <taxon>Pentapetalae</taxon>
        <taxon>rosids</taxon>
        <taxon>malvids</taxon>
        <taxon>Brassicales</taxon>
        <taxon>Brassicaceae</taxon>
        <taxon>Brassiceae</taxon>
        <taxon>Brassica</taxon>
    </lineage>
</organism>
<keyword evidence="2" id="KW-1185">Reference proteome</keyword>
<proteinExistence type="predicted"/>
<dbReference type="OrthoDB" id="1104113at2759"/>
<comment type="caution">
    <text evidence="1">The sequence shown here is derived from an EMBL/GenBank/DDBJ whole genome shotgun (WGS) entry which is preliminary data.</text>
</comment>
<evidence type="ECO:0000313" key="2">
    <source>
        <dbReference type="Proteomes" id="UP000886595"/>
    </source>
</evidence>
<evidence type="ECO:0008006" key="3">
    <source>
        <dbReference type="Google" id="ProtNLM"/>
    </source>
</evidence>
<name>A0A8X7R6C7_BRACI</name>
<dbReference type="Proteomes" id="UP000886595">
    <property type="component" value="Unassembled WGS sequence"/>
</dbReference>
<dbReference type="EMBL" id="JAAMPC010000011">
    <property type="protein sequence ID" value="KAG2282118.1"/>
    <property type="molecule type" value="Genomic_DNA"/>
</dbReference>
<reference evidence="1 2" key="1">
    <citation type="submission" date="2020-02" db="EMBL/GenBank/DDBJ databases">
        <authorList>
            <person name="Ma Q."/>
            <person name="Huang Y."/>
            <person name="Song X."/>
            <person name="Pei D."/>
        </authorList>
    </citation>
    <scope>NUCLEOTIDE SEQUENCE [LARGE SCALE GENOMIC DNA]</scope>
    <source>
        <strain evidence="1">Sxm20200214</strain>
        <tissue evidence="1">Leaf</tissue>
    </source>
</reference>